<dbReference type="PATRIC" id="fig|500635.8.peg.1713"/>
<evidence type="ECO:0000313" key="1">
    <source>
        <dbReference type="EMBL" id="EEX68047.1"/>
    </source>
</evidence>
<comment type="caution">
    <text evidence="1">The sequence shown here is derived from an EMBL/GenBank/DDBJ whole genome shotgun (WGS) entry which is preliminary data.</text>
</comment>
<name>C9KP91_9FIRM</name>
<dbReference type="EMBL" id="ABWK02000020">
    <property type="protein sequence ID" value="EEX68047.1"/>
    <property type="molecule type" value="Genomic_DNA"/>
</dbReference>
<dbReference type="AlphaFoldDB" id="C9KP91"/>
<gene>
    <name evidence="1" type="ORF">MITSMUL_05047</name>
</gene>
<sequence length="47" mass="5645">MRHRHRSHDCHKNPSSTIAKVSLKSSLWKDYEKFQKNPARIARKLTR</sequence>
<protein>
    <submittedName>
        <fullName evidence="1">Uncharacterized protein</fullName>
    </submittedName>
</protein>
<dbReference type="STRING" id="500635.MITSMUL_05047"/>
<evidence type="ECO:0000313" key="2">
    <source>
        <dbReference type="Proteomes" id="UP000003671"/>
    </source>
</evidence>
<reference evidence="1" key="1">
    <citation type="submission" date="2009-09" db="EMBL/GenBank/DDBJ databases">
        <authorList>
            <person name="Weinstock G."/>
            <person name="Sodergren E."/>
            <person name="Clifton S."/>
            <person name="Fulton L."/>
            <person name="Fulton B."/>
            <person name="Courtney L."/>
            <person name="Fronick C."/>
            <person name="Harrison M."/>
            <person name="Strong C."/>
            <person name="Farmer C."/>
            <person name="Delahaunty K."/>
            <person name="Markovic C."/>
            <person name="Hall O."/>
            <person name="Minx P."/>
            <person name="Tomlinson C."/>
            <person name="Mitreva M."/>
            <person name="Nelson J."/>
            <person name="Hou S."/>
            <person name="Wollam A."/>
            <person name="Pepin K.H."/>
            <person name="Johnson M."/>
            <person name="Bhonagiri V."/>
            <person name="Nash W.E."/>
            <person name="Warren W."/>
            <person name="Chinwalla A."/>
            <person name="Mardis E.R."/>
            <person name="Wilson R.K."/>
        </authorList>
    </citation>
    <scope>NUCLEOTIDE SEQUENCE [LARGE SCALE GENOMIC DNA]</scope>
    <source>
        <strain evidence="1">DSM 20544</strain>
    </source>
</reference>
<accession>C9KP91</accession>
<organism evidence="1 2">
    <name type="scientific">Mitsuokella multacida DSM 20544</name>
    <dbReference type="NCBI Taxonomy" id="500635"/>
    <lineage>
        <taxon>Bacteria</taxon>
        <taxon>Bacillati</taxon>
        <taxon>Bacillota</taxon>
        <taxon>Negativicutes</taxon>
        <taxon>Selenomonadales</taxon>
        <taxon>Selenomonadaceae</taxon>
        <taxon>Mitsuokella</taxon>
    </lineage>
</organism>
<keyword evidence="2" id="KW-1185">Reference proteome</keyword>
<dbReference type="Proteomes" id="UP000003671">
    <property type="component" value="Unassembled WGS sequence"/>
</dbReference>
<proteinExistence type="predicted"/>
<dbReference type="HOGENOM" id="CLU_3170306_0_0_9"/>